<dbReference type="AlphaFoldDB" id="A0A830DXB7"/>
<protein>
    <submittedName>
        <fullName evidence="2">Uncharacterized protein</fullName>
    </submittedName>
</protein>
<feature type="region of interest" description="Disordered" evidence="1">
    <location>
        <begin position="66"/>
        <end position="101"/>
    </location>
</feature>
<organism evidence="2 3">
    <name type="scientific">Haloferax sulfurifontis</name>
    <dbReference type="NCBI Taxonomy" id="255616"/>
    <lineage>
        <taxon>Archaea</taxon>
        <taxon>Methanobacteriati</taxon>
        <taxon>Methanobacteriota</taxon>
        <taxon>Stenosarchaea group</taxon>
        <taxon>Halobacteria</taxon>
        <taxon>Halobacteriales</taxon>
        <taxon>Haloferacaceae</taxon>
        <taxon>Haloferax</taxon>
    </lineage>
</organism>
<accession>A0A830DXB7</accession>
<comment type="caution">
    <text evidence="2">The sequence shown here is derived from an EMBL/GenBank/DDBJ whole genome shotgun (WGS) entry which is preliminary data.</text>
</comment>
<reference evidence="2" key="1">
    <citation type="journal article" date="2014" name="Int. J. Syst. Evol. Microbiol.">
        <title>Complete genome sequence of Corynebacterium casei LMG S-19264T (=DSM 44701T), isolated from a smear-ripened cheese.</title>
        <authorList>
            <consortium name="US DOE Joint Genome Institute (JGI-PGF)"/>
            <person name="Walter F."/>
            <person name="Albersmeier A."/>
            <person name="Kalinowski J."/>
            <person name="Ruckert C."/>
        </authorList>
    </citation>
    <scope>NUCLEOTIDE SEQUENCE</scope>
    <source>
        <strain evidence="2">CCM 7217</strain>
    </source>
</reference>
<dbReference type="EMBL" id="BMCI01000006">
    <property type="protein sequence ID" value="GGC68430.1"/>
    <property type="molecule type" value="Genomic_DNA"/>
</dbReference>
<evidence type="ECO:0000313" key="2">
    <source>
        <dbReference type="EMBL" id="GGC68430.1"/>
    </source>
</evidence>
<sequence>MLQGLGAVGLGSSFAGLGTARSGAGVSPINNPVSTISQLFESTKYRTYYDFFIDDERDGNRYLSHVSRSENASIRSATTSTPYNSVTSQGPYLPASKRNDE</sequence>
<evidence type="ECO:0000256" key="1">
    <source>
        <dbReference type="SAM" id="MobiDB-lite"/>
    </source>
</evidence>
<reference evidence="2" key="2">
    <citation type="submission" date="2020-09" db="EMBL/GenBank/DDBJ databases">
        <authorList>
            <person name="Sun Q."/>
            <person name="Sedlacek I."/>
        </authorList>
    </citation>
    <scope>NUCLEOTIDE SEQUENCE</scope>
    <source>
        <strain evidence="2">CCM 7217</strain>
    </source>
</reference>
<proteinExistence type="predicted"/>
<dbReference type="Proteomes" id="UP000646833">
    <property type="component" value="Unassembled WGS sequence"/>
</dbReference>
<name>A0A830DXB7_9EURY</name>
<evidence type="ECO:0000313" key="3">
    <source>
        <dbReference type="Proteomes" id="UP000646833"/>
    </source>
</evidence>
<gene>
    <name evidence="2" type="ORF">GCM10007209_33110</name>
</gene>
<feature type="compositionally biased region" description="Polar residues" evidence="1">
    <location>
        <begin position="69"/>
        <end position="90"/>
    </location>
</feature>